<evidence type="ECO:0000256" key="1">
    <source>
        <dbReference type="ARBA" id="ARBA00010746"/>
    </source>
</evidence>
<feature type="signal peptide" evidence="4">
    <location>
        <begin position="1"/>
        <end position="25"/>
    </location>
</feature>
<keyword evidence="4" id="KW-0052">Apoplast</keyword>
<keyword evidence="3 4" id="KW-0964">Secreted</keyword>
<dbReference type="OrthoDB" id="1697390at2759"/>
<dbReference type="GO" id="GO:0048046">
    <property type="term" value="C:apoplast"/>
    <property type="evidence" value="ECO:0007669"/>
    <property type="project" value="UniProtKB-SubCell"/>
</dbReference>
<dbReference type="AlphaFoldDB" id="A0A8T0CQG0"/>
<sequence length="193" mass="21146">MVPFKTSFAILAAFFSLTFLPAIESETLFARETSDRDQLGLKPEKMTHLRFYLHDTVTGQHPTAVAVAQAATTNTSSTSFGVIMVIDDPLTVSPDLNSMLVGRAQGIYVLSSQSELSLAMTMNLVFTEGAYKGSTTLSVLGQNPILKNPRELTIVGGTGVFRFARGYIRLRSHTINMTTKNAIVKYDAYALHY</sequence>
<dbReference type="InterPro" id="IPR004265">
    <property type="entry name" value="Dirigent"/>
</dbReference>
<keyword evidence="4" id="KW-0732">Signal</keyword>
<dbReference type="GO" id="GO:0009699">
    <property type="term" value="P:phenylpropanoid biosynthetic process"/>
    <property type="evidence" value="ECO:0007669"/>
    <property type="project" value="UniProtKB-ARBA"/>
</dbReference>
<comment type="function">
    <text evidence="4">Dirigent proteins impart stereoselectivity on the phenoxy radical-coupling reaction, yielding optically active lignans from two molecules of coniferyl alcohol in the biosynthesis of lignans, flavonolignans, and alkaloids and thus plays a central role in plant secondary metabolism.</text>
</comment>
<protein>
    <recommendedName>
        <fullName evidence="4">Dirigent protein</fullName>
    </recommendedName>
</protein>
<accession>A0A8T0CQG0</accession>
<dbReference type="Gene3D" id="2.40.480.10">
    <property type="entry name" value="Allene oxide cyclase-like"/>
    <property type="match status" value="1"/>
</dbReference>
<comment type="similarity">
    <text evidence="1 4">Belongs to the plant dirigent protein family.</text>
</comment>
<evidence type="ECO:0000256" key="4">
    <source>
        <dbReference type="RuleBase" id="RU363099"/>
    </source>
</evidence>
<comment type="caution">
    <text evidence="5">The sequence shown here is derived from an EMBL/GenBank/DDBJ whole genome shotgun (WGS) entry which is preliminary data.</text>
</comment>
<evidence type="ECO:0000313" key="6">
    <source>
        <dbReference type="Proteomes" id="UP000806378"/>
    </source>
</evidence>
<dbReference type="Gramene" id="rna-gnl|WGS:JABURB|Cocit.L2281.1">
    <property type="protein sequence ID" value="cds-KAF7848115.1"/>
    <property type="gene ID" value="gene-BT93_L2281"/>
</dbReference>
<dbReference type="PANTHER" id="PTHR21495">
    <property type="entry name" value="NUCLEOPORIN-RELATED"/>
    <property type="match status" value="1"/>
</dbReference>
<gene>
    <name evidence="5" type="ORF">BT93_L2281</name>
</gene>
<keyword evidence="6" id="KW-1185">Reference proteome</keyword>
<evidence type="ECO:0000256" key="3">
    <source>
        <dbReference type="ARBA" id="ARBA00022525"/>
    </source>
</evidence>
<organism evidence="5 6">
    <name type="scientific">Corymbia citriodora subsp. variegata</name>
    <dbReference type="NCBI Taxonomy" id="360336"/>
    <lineage>
        <taxon>Eukaryota</taxon>
        <taxon>Viridiplantae</taxon>
        <taxon>Streptophyta</taxon>
        <taxon>Embryophyta</taxon>
        <taxon>Tracheophyta</taxon>
        <taxon>Spermatophyta</taxon>
        <taxon>Magnoliopsida</taxon>
        <taxon>eudicotyledons</taxon>
        <taxon>Gunneridae</taxon>
        <taxon>Pentapetalae</taxon>
        <taxon>rosids</taxon>
        <taxon>malvids</taxon>
        <taxon>Myrtales</taxon>
        <taxon>Myrtaceae</taxon>
        <taxon>Myrtoideae</taxon>
        <taxon>Eucalypteae</taxon>
        <taxon>Corymbia</taxon>
    </lineage>
</organism>
<evidence type="ECO:0000313" key="5">
    <source>
        <dbReference type="EMBL" id="KAF7848115.1"/>
    </source>
</evidence>
<proteinExistence type="inferred from homology"/>
<dbReference type="Pfam" id="PF03018">
    <property type="entry name" value="Dirigent"/>
    <property type="match status" value="1"/>
</dbReference>
<dbReference type="Proteomes" id="UP000806378">
    <property type="component" value="Unassembled WGS sequence"/>
</dbReference>
<name>A0A8T0CQG0_CORYI</name>
<dbReference type="EMBL" id="MU090285">
    <property type="protein sequence ID" value="KAF7848115.1"/>
    <property type="molecule type" value="Genomic_DNA"/>
</dbReference>
<comment type="subcellular location">
    <subcellularLocation>
        <location evidence="4">Secreted</location>
        <location evidence="4">Extracellular space</location>
        <location evidence="4">Apoplast</location>
    </subcellularLocation>
</comment>
<comment type="subunit">
    <text evidence="2 4">Homodimer.</text>
</comment>
<reference evidence="5" key="1">
    <citation type="submission" date="2020-05" db="EMBL/GenBank/DDBJ databases">
        <title>WGS assembly of Corymbia citriodora subspecies variegata.</title>
        <authorList>
            <person name="Barry K."/>
            <person name="Hundley H."/>
            <person name="Shu S."/>
            <person name="Jenkins J."/>
            <person name="Grimwood J."/>
            <person name="Baten A."/>
        </authorList>
    </citation>
    <scope>NUCLEOTIDE SEQUENCE</scope>
    <source>
        <strain evidence="5">CV2-018</strain>
    </source>
</reference>
<feature type="chain" id="PRO_5035967553" description="Dirigent protein" evidence="4">
    <location>
        <begin position="26"/>
        <end position="193"/>
    </location>
</feature>
<dbReference type="InterPro" id="IPR044859">
    <property type="entry name" value="Allene_oxi_cyc_Dirigent"/>
</dbReference>
<evidence type="ECO:0000256" key="2">
    <source>
        <dbReference type="ARBA" id="ARBA00011738"/>
    </source>
</evidence>